<reference evidence="3 4" key="1">
    <citation type="journal article" date="2021" name="Nat. Commun.">
        <title>Genetic determinants of endophytism in the Arabidopsis root mycobiome.</title>
        <authorList>
            <person name="Mesny F."/>
            <person name="Miyauchi S."/>
            <person name="Thiergart T."/>
            <person name="Pickel B."/>
            <person name="Atanasova L."/>
            <person name="Karlsson M."/>
            <person name="Huettel B."/>
            <person name="Barry K.W."/>
            <person name="Haridas S."/>
            <person name="Chen C."/>
            <person name="Bauer D."/>
            <person name="Andreopoulos W."/>
            <person name="Pangilinan J."/>
            <person name="LaButti K."/>
            <person name="Riley R."/>
            <person name="Lipzen A."/>
            <person name="Clum A."/>
            <person name="Drula E."/>
            <person name="Henrissat B."/>
            <person name="Kohler A."/>
            <person name="Grigoriev I.V."/>
            <person name="Martin F.M."/>
            <person name="Hacquard S."/>
        </authorList>
    </citation>
    <scope>NUCLEOTIDE SEQUENCE [LARGE SCALE GENOMIC DNA]</scope>
    <source>
        <strain evidence="3 4">MPI-CAGE-CH-0241</strain>
    </source>
</reference>
<dbReference type="SMART" id="SM00974">
    <property type="entry name" value="T5orf172"/>
    <property type="match status" value="1"/>
</dbReference>
<dbReference type="Pfam" id="PF10544">
    <property type="entry name" value="T5orf172"/>
    <property type="match status" value="1"/>
</dbReference>
<dbReference type="PANTHER" id="PTHR28094:SF1">
    <property type="entry name" value="MEIOTICALLY UP-REGULATED GENE 113 PROTEIN"/>
    <property type="match status" value="1"/>
</dbReference>
<comment type="caution">
    <text evidence="3">The sequence shown here is derived from an EMBL/GenBank/DDBJ whole genome shotgun (WGS) entry which is preliminary data.</text>
</comment>
<proteinExistence type="predicted"/>
<feature type="domain" description="Bacteriophage T5 Orf172 DNA-binding" evidence="2">
    <location>
        <begin position="232"/>
        <end position="313"/>
    </location>
</feature>
<accession>A0A9P8WHV6</accession>
<evidence type="ECO:0000256" key="1">
    <source>
        <dbReference type="SAM" id="MobiDB-lite"/>
    </source>
</evidence>
<gene>
    <name evidence="3" type="ORF">B0T10DRAFT_5248</name>
</gene>
<name>A0A9P8WHV6_9HYPO</name>
<feature type="region of interest" description="Disordered" evidence="1">
    <location>
        <begin position="153"/>
        <end position="182"/>
    </location>
</feature>
<dbReference type="OrthoDB" id="2417614at2759"/>
<evidence type="ECO:0000259" key="2">
    <source>
        <dbReference type="SMART" id="SM00974"/>
    </source>
</evidence>
<dbReference type="PANTHER" id="PTHR28094">
    <property type="entry name" value="MEIOTICALLY UP-REGULATED GENE 113 PROTEIN"/>
    <property type="match status" value="1"/>
</dbReference>
<evidence type="ECO:0000313" key="4">
    <source>
        <dbReference type="Proteomes" id="UP000777438"/>
    </source>
</evidence>
<sequence>MAPSTQLLVWPTESSSLRDILGLDPNSQFCCHGTTKKGKHCKIHVSKDNSLLVSSLLIQIVKKRSLDAARSLLSRVSQLVMCQKYHQYQGSSWLSSWEKKLTSFKSPPAKVKKEEDGGDDVKLVLAELEERKTESDQQDQSSPYGQIKVEAETNAPVKEEEPPLVESPPTAISSKPTLKKRPTQHNFERYASPLCTRELNQRIKDIILRPLTQNEKQSAGYIYTYVFPGNYHDPAPYLKIGYTKDVEARMASWQKQCGYEPCVLSRVKADNYVRVERLVHAQLHNKRMRETKCPTCSVKHKEWFDVRSYKSDMVIGLWAAWARQNPYAEDGCLKKEWVKRVEGVDLDDARCWEQLVQ</sequence>
<dbReference type="Proteomes" id="UP000777438">
    <property type="component" value="Unassembled WGS sequence"/>
</dbReference>
<dbReference type="InterPro" id="IPR018306">
    <property type="entry name" value="Phage_T5_Orf172_DNA-bd"/>
</dbReference>
<organism evidence="3 4">
    <name type="scientific">Thelonectria olida</name>
    <dbReference type="NCBI Taxonomy" id="1576542"/>
    <lineage>
        <taxon>Eukaryota</taxon>
        <taxon>Fungi</taxon>
        <taxon>Dikarya</taxon>
        <taxon>Ascomycota</taxon>
        <taxon>Pezizomycotina</taxon>
        <taxon>Sordariomycetes</taxon>
        <taxon>Hypocreomycetidae</taxon>
        <taxon>Hypocreales</taxon>
        <taxon>Nectriaceae</taxon>
        <taxon>Thelonectria</taxon>
    </lineage>
</organism>
<dbReference type="EMBL" id="JAGPYM010000001">
    <property type="protein sequence ID" value="KAH6899771.1"/>
    <property type="molecule type" value="Genomic_DNA"/>
</dbReference>
<evidence type="ECO:0000313" key="3">
    <source>
        <dbReference type="EMBL" id="KAH6899771.1"/>
    </source>
</evidence>
<dbReference type="InterPro" id="IPR053006">
    <property type="entry name" value="Meiosis_regulatory"/>
</dbReference>
<dbReference type="AlphaFoldDB" id="A0A9P8WHV6"/>
<keyword evidence="4" id="KW-1185">Reference proteome</keyword>
<protein>
    <submittedName>
        <fullName evidence="3">Meiotically up-regulated gene 113-domain-containing protein</fullName>
    </submittedName>
</protein>